<dbReference type="OrthoDB" id="423576at2759"/>
<accession>A0A8J5XWI8</accession>
<dbReference type="EMBL" id="JAGTXO010000003">
    <property type="protein sequence ID" value="KAG8469260.1"/>
    <property type="molecule type" value="Genomic_DNA"/>
</dbReference>
<evidence type="ECO:0000313" key="1">
    <source>
        <dbReference type="EMBL" id="KAG8469260.1"/>
    </source>
</evidence>
<keyword evidence="2" id="KW-1185">Reference proteome</keyword>
<protein>
    <submittedName>
        <fullName evidence="1">Uncharacterized protein</fullName>
    </submittedName>
</protein>
<proteinExistence type="predicted"/>
<evidence type="ECO:0000313" key="2">
    <source>
        <dbReference type="Proteomes" id="UP000751190"/>
    </source>
</evidence>
<organism evidence="1 2">
    <name type="scientific">Diacronema lutheri</name>
    <name type="common">Unicellular marine alga</name>
    <name type="synonym">Monochrysis lutheri</name>
    <dbReference type="NCBI Taxonomy" id="2081491"/>
    <lineage>
        <taxon>Eukaryota</taxon>
        <taxon>Haptista</taxon>
        <taxon>Haptophyta</taxon>
        <taxon>Pavlovophyceae</taxon>
        <taxon>Pavlovales</taxon>
        <taxon>Pavlovaceae</taxon>
        <taxon>Diacronema</taxon>
    </lineage>
</organism>
<name>A0A8J5XWI8_DIALT</name>
<reference evidence="1" key="1">
    <citation type="submission" date="2021-05" db="EMBL/GenBank/DDBJ databases">
        <title>The genome of the haptophyte Pavlova lutheri (Diacronema luteri, Pavlovales) - a model for lipid biosynthesis in eukaryotic algae.</title>
        <authorList>
            <person name="Hulatt C.J."/>
            <person name="Posewitz M.C."/>
        </authorList>
    </citation>
    <scope>NUCLEOTIDE SEQUENCE</scope>
    <source>
        <strain evidence="1">NIVA-4/92</strain>
    </source>
</reference>
<comment type="caution">
    <text evidence="1">The sequence shown here is derived from an EMBL/GenBank/DDBJ whole genome shotgun (WGS) entry which is preliminary data.</text>
</comment>
<dbReference type="AlphaFoldDB" id="A0A8J5XWI8"/>
<gene>
    <name evidence="1" type="ORF">KFE25_007778</name>
</gene>
<sequence length="491" mass="51929">MGCAPSKPGSSGDPNDPGASVIALEQQRKEAAEAELGRLLQAKRINMSAFISSEPPTDSDTRLLRVIGAATVFSAVESHFAFFTDAPDAAVRLNELGFQMSAASMNFGCTALSLIIDLSAQIRDAGRGVHNTPISAEQLSRVDLLKATWAKMLGANAVRTFVHPRLGVVPIVQPLLHTLIYYRGTGFGNGDGDSPDPIFAKVLQCGARVDVPSSLGLSAMHQVVGANARASGLGDNASDHGERARQNLNLARALVARGASVLAPSLPFVRARSRGLDGVEALIAEGRALNAVEACAWLREAKPIKSLELLGAILADAAAAESAAAGSADAATSRVDELLGPGAPGFRDRSTHPLAQSGVPVATWVQAIFNMNWVLSQLCALESAVERRRLLTRLAVTAPFELPLMCVLPWLTLKALGRIPKRDTSGTHREEGWDGPVPVACLPDDARVVFISHRWLRPGHPDDEEGSKFAQIAAVMGELSEQLGGGERPLK</sequence>
<dbReference type="Proteomes" id="UP000751190">
    <property type="component" value="Unassembled WGS sequence"/>
</dbReference>